<feature type="compositionally biased region" description="Polar residues" evidence="1">
    <location>
        <begin position="49"/>
        <end position="62"/>
    </location>
</feature>
<keyword evidence="2" id="KW-0732">Signal</keyword>
<reference evidence="3" key="1">
    <citation type="journal article" date="2023" name="G3 (Bethesda)">
        <title>A reference genome for the long-term kleptoplast-retaining sea slug Elysia crispata morphotype clarki.</title>
        <authorList>
            <person name="Eastman K.E."/>
            <person name="Pendleton A.L."/>
            <person name="Shaikh M.A."/>
            <person name="Suttiyut T."/>
            <person name="Ogas R."/>
            <person name="Tomko P."/>
            <person name="Gavelis G."/>
            <person name="Widhalm J.R."/>
            <person name="Wisecaver J.H."/>
        </authorList>
    </citation>
    <scope>NUCLEOTIDE SEQUENCE</scope>
    <source>
        <strain evidence="3">ECLA1</strain>
    </source>
</reference>
<name>A0AAE1E1X9_9GAST</name>
<keyword evidence="4" id="KW-1185">Reference proteome</keyword>
<feature type="signal peptide" evidence="2">
    <location>
        <begin position="1"/>
        <end position="25"/>
    </location>
</feature>
<organism evidence="3 4">
    <name type="scientific">Elysia crispata</name>
    <name type="common">lettuce slug</name>
    <dbReference type="NCBI Taxonomy" id="231223"/>
    <lineage>
        <taxon>Eukaryota</taxon>
        <taxon>Metazoa</taxon>
        <taxon>Spiralia</taxon>
        <taxon>Lophotrochozoa</taxon>
        <taxon>Mollusca</taxon>
        <taxon>Gastropoda</taxon>
        <taxon>Heterobranchia</taxon>
        <taxon>Euthyneura</taxon>
        <taxon>Panpulmonata</taxon>
        <taxon>Sacoglossa</taxon>
        <taxon>Placobranchoidea</taxon>
        <taxon>Plakobranchidae</taxon>
        <taxon>Elysia</taxon>
    </lineage>
</organism>
<feature type="compositionally biased region" description="Polar residues" evidence="1">
    <location>
        <begin position="74"/>
        <end position="84"/>
    </location>
</feature>
<evidence type="ECO:0000313" key="3">
    <source>
        <dbReference type="EMBL" id="KAK3789838.1"/>
    </source>
</evidence>
<dbReference type="AlphaFoldDB" id="A0AAE1E1X9"/>
<accession>A0AAE1E1X9</accession>
<gene>
    <name evidence="3" type="ORF">RRG08_055124</name>
</gene>
<comment type="caution">
    <text evidence="3">The sequence shown here is derived from an EMBL/GenBank/DDBJ whole genome shotgun (WGS) entry which is preliminary data.</text>
</comment>
<dbReference type="Proteomes" id="UP001283361">
    <property type="component" value="Unassembled WGS sequence"/>
</dbReference>
<evidence type="ECO:0000313" key="4">
    <source>
        <dbReference type="Proteomes" id="UP001283361"/>
    </source>
</evidence>
<protein>
    <recommendedName>
        <fullName evidence="5">Secreted protein</fullName>
    </recommendedName>
</protein>
<feature type="region of interest" description="Disordered" evidence="1">
    <location>
        <begin position="47"/>
        <end position="84"/>
    </location>
</feature>
<feature type="chain" id="PRO_5042111265" description="Secreted protein" evidence="2">
    <location>
        <begin position="26"/>
        <end position="84"/>
    </location>
</feature>
<evidence type="ECO:0000256" key="2">
    <source>
        <dbReference type="SAM" id="SignalP"/>
    </source>
</evidence>
<sequence length="84" mass="9664">MAETLVWCCWITFLSIRLIFESASSLSVQITSKQELDYNRGKTEHRNWSIKQASPHQDSQGAYKSGQKDRRKMTTSTSIIDIKP</sequence>
<dbReference type="EMBL" id="JAWDGP010001627">
    <property type="protein sequence ID" value="KAK3789838.1"/>
    <property type="molecule type" value="Genomic_DNA"/>
</dbReference>
<evidence type="ECO:0000256" key="1">
    <source>
        <dbReference type="SAM" id="MobiDB-lite"/>
    </source>
</evidence>
<proteinExistence type="predicted"/>
<evidence type="ECO:0008006" key="5">
    <source>
        <dbReference type="Google" id="ProtNLM"/>
    </source>
</evidence>